<dbReference type="PANTHER" id="PTHR10504">
    <property type="entry name" value="BACTERICIDAL PERMEABILITY-INCREASING BPI PROTEIN-RELATED"/>
    <property type="match status" value="1"/>
</dbReference>
<evidence type="ECO:0000313" key="7">
    <source>
        <dbReference type="Proteomes" id="UP001331761"/>
    </source>
</evidence>
<evidence type="ECO:0000259" key="4">
    <source>
        <dbReference type="SMART" id="SM00328"/>
    </source>
</evidence>
<dbReference type="GO" id="GO:0005615">
    <property type="term" value="C:extracellular space"/>
    <property type="evidence" value="ECO:0007669"/>
    <property type="project" value="TreeGrafter"/>
</dbReference>
<proteinExistence type="inferred from homology"/>
<dbReference type="InterPro" id="IPR017943">
    <property type="entry name" value="Bactericidal_perm-incr_a/b_dom"/>
</dbReference>
<dbReference type="AlphaFoldDB" id="A0AAN8FQJ3"/>
<dbReference type="InterPro" id="IPR017942">
    <property type="entry name" value="Lipid-bd_serum_glycop_N"/>
</dbReference>
<dbReference type="SMART" id="SM00328">
    <property type="entry name" value="BPI1"/>
    <property type="match status" value="1"/>
</dbReference>
<evidence type="ECO:0000259" key="5">
    <source>
        <dbReference type="SMART" id="SM00329"/>
    </source>
</evidence>
<dbReference type="Pfam" id="PF02886">
    <property type="entry name" value="LBP_BPI_CETP_C"/>
    <property type="match status" value="1"/>
</dbReference>
<evidence type="ECO:0000313" key="6">
    <source>
        <dbReference type="EMBL" id="KAK5978822.1"/>
    </source>
</evidence>
<dbReference type="SMART" id="SM00329">
    <property type="entry name" value="BPI2"/>
    <property type="match status" value="1"/>
</dbReference>
<dbReference type="PANTHER" id="PTHR10504:SF137">
    <property type="entry name" value="BPI FOLD-CONTAINING FAMILY C PROTEIN"/>
    <property type="match status" value="1"/>
</dbReference>
<dbReference type="EMBL" id="WIXE01008980">
    <property type="protein sequence ID" value="KAK5978822.1"/>
    <property type="molecule type" value="Genomic_DNA"/>
</dbReference>
<gene>
    <name evidence="6" type="ORF">GCK32_010695</name>
</gene>
<comment type="caution">
    <text evidence="6">The sequence shown here is derived from an EMBL/GenBank/DDBJ whole genome shotgun (WGS) entry which is preliminary data.</text>
</comment>
<dbReference type="GO" id="GO:0008289">
    <property type="term" value="F:lipid binding"/>
    <property type="evidence" value="ECO:0007669"/>
    <property type="project" value="InterPro"/>
</dbReference>
<dbReference type="InterPro" id="IPR001124">
    <property type="entry name" value="Lipid-bd_serum_glycop_C"/>
</dbReference>
<name>A0AAN8FQJ3_TRICO</name>
<dbReference type="InterPro" id="IPR032942">
    <property type="entry name" value="BPI/LBP/Plunc"/>
</dbReference>
<comment type="similarity">
    <text evidence="1">Belongs to the BPI/LBP/Plunc superfamily. BPI/LBP family.</text>
</comment>
<sequence>MITISLLSLVLLVKGQSYERDYSPLLDQNTSPSNPGIYLRLMPTGLAYMREIGMKVVNEQVVKLSLPTIRERIENGEVFIYNARVSKYWPPQEYSLDLVEPNMFQWSMSKMHLRAAGDFQASIVNPLLLTVPITGHFEALLGHVALTISVQLEKRGNGGTPFFPPNIRVPYPHGVHMVEFYASDYLANSMLYHVYKQHLLDVIVGPESSPQLKDLLMTSCGTGFCIGEFLGALGEQYPDRQVEVAFTARKAPLIVFVENRARFRLHGRMNMFVRPSNATQVKEMIIRSDTTMTANVIMWINGTRIIGNATIENLDFKLLETKISDVDQASFGDLGLFGAEFLEKLLTEILQIGIVMPSMQGVQLKSPRLTFHERYLRVVTYFKLDEYFTGDLVQSAVKQSLNNVG</sequence>
<dbReference type="Gene3D" id="3.15.20.10">
    <property type="entry name" value="Bactericidal permeability-increasing protein, domain 2"/>
    <property type="match status" value="1"/>
</dbReference>
<organism evidence="6 7">
    <name type="scientific">Trichostrongylus colubriformis</name>
    <name type="common">Black scour worm</name>
    <dbReference type="NCBI Taxonomy" id="6319"/>
    <lineage>
        <taxon>Eukaryota</taxon>
        <taxon>Metazoa</taxon>
        <taxon>Ecdysozoa</taxon>
        <taxon>Nematoda</taxon>
        <taxon>Chromadorea</taxon>
        <taxon>Rhabditida</taxon>
        <taxon>Rhabditina</taxon>
        <taxon>Rhabditomorpha</taxon>
        <taxon>Strongyloidea</taxon>
        <taxon>Trichostrongylidae</taxon>
        <taxon>Trichostrongylus</taxon>
    </lineage>
</organism>
<accession>A0AAN8FQJ3</accession>
<dbReference type="Proteomes" id="UP001331761">
    <property type="component" value="Unassembled WGS sequence"/>
</dbReference>
<keyword evidence="3" id="KW-0732">Signal</keyword>
<keyword evidence="2" id="KW-1015">Disulfide bond</keyword>
<evidence type="ECO:0000256" key="1">
    <source>
        <dbReference type="ARBA" id="ARBA00007292"/>
    </source>
</evidence>
<feature type="signal peptide" evidence="3">
    <location>
        <begin position="1"/>
        <end position="15"/>
    </location>
</feature>
<reference evidence="6 7" key="1">
    <citation type="submission" date="2019-10" db="EMBL/GenBank/DDBJ databases">
        <title>Assembly and Annotation for the nematode Trichostrongylus colubriformis.</title>
        <authorList>
            <person name="Martin J."/>
        </authorList>
    </citation>
    <scope>NUCLEOTIDE SEQUENCE [LARGE SCALE GENOMIC DNA]</scope>
    <source>
        <strain evidence="6">G859</strain>
        <tissue evidence="6">Whole worm</tissue>
    </source>
</reference>
<feature type="domain" description="Lipid-binding serum glycoprotein C-terminal" evidence="5">
    <location>
        <begin position="172"/>
        <end position="380"/>
    </location>
</feature>
<evidence type="ECO:0000256" key="3">
    <source>
        <dbReference type="SAM" id="SignalP"/>
    </source>
</evidence>
<keyword evidence="7" id="KW-1185">Reference proteome</keyword>
<protein>
    <submittedName>
        <fullName evidence="6">BPI2 domain-containing protein</fullName>
    </submittedName>
</protein>
<feature type="domain" description="Lipid-binding serum glycoprotein N-terminal" evidence="4">
    <location>
        <begin position="40"/>
        <end position="251"/>
    </location>
</feature>
<evidence type="ECO:0000256" key="2">
    <source>
        <dbReference type="ARBA" id="ARBA00023157"/>
    </source>
</evidence>
<feature type="chain" id="PRO_5042846984" evidence="3">
    <location>
        <begin position="16"/>
        <end position="405"/>
    </location>
</feature>
<dbReference type="SUPFAM" id="SSF55394">
    <property type="entry name" value="Bactericidal permeability-increasing protein, BPI"/>
    <property type="match status" value="2"/>
</dbReference>